<dbReference type="Gene3D" id="2.60.40.740">
    <property type="match status" value="1"/>
</dbReference>
<keyword evidence="5" id="KW-1185">Reference proteome</keyword>
<dbReference type="EMBL" id="JAMXLT020000030">
    <property type="protein sequence ID" value="MDW8550346.1"/>
    <property type="molecule type" value="Genomic_DNA"/>
</dbReference>
<proteinExistence type="predicted"/>
<evidence type="ECO:0000256" key="1">
    <source>
        <dbReference type="ARBA" id="ARBA00022729"/>
    </source>
</evidence>
<feature type="signal peptide" evidence="2">
    <location>
        <begin position="1"/>
        <end position="21"/>
    </location>
</feature>
<evidence type="ECO:0000313" key="4">
    <source>
        <dbReference type="EMBL" id="MDW8550346.1"/>
    </source>
</evidence>
<dbReference type="Proteomes" id="UP001204439">
    <property type="component" value="Unassembled WGS sequence"/>
</dbReference>
<keyword evidence="1 2" id="KW-0732">Signal</keyword>
<feature type="domain" description="Secretion system C-terminal sorting" evidence="3">
    <location>
        <begin position="440"/>
        <end position="506"/>
    </location>
</feature>
<name>A0ABU4JL13_9FLAO</name>
<dbReference type="InterPro" id="IPR025667">
    <property type="entry name" value="SprB_repeat"/>
</dbReference>
<dbReference type="InterPro" id="IPR043504">
    <property type="entry name" value="Peptidase_S1_PA_chymotrypsin"/>
</dbReference>
<sequence length="509" mass="53943">MKKLNLLITIFCLMISRLSFAQTSTEQFETESHGSPSFTDNGVIFNIISHVGTFDIQGNYPGTGWNGTANDNRYIDNSNDAASPPSFSIKTTSNLFKVNRFWMYLSALNLDLSVAGTLTITGRLSGVTKFTQTKTTGFTTSMSPTNGYTLIDLTNLNGQNYSNIIIDELRITLGGLYRYAGLDAFTWVKDSGIVIDPNALNVSVGAQTNVSCFGGSNGSATVNVSGGTAPYTYSWSTNSSTGATANGLTVGIHTVTVKDALNVIKTQDFIITQPAVLTAGISKTDSTCGASNGVASVSVSGGTSPYTYLWSNGATTSSISNLAPGNYNMKVTDANGCFTSNSLVINGTSVSAPAIKLSFSNGSTLSSFSVIGQGIKWYATEANAIAHTNPLSGSTAIVNNAIYYATQTVAGCESKTPLAINAYNETLNVSDVSKNSTITLYPNPVKEVLNLSSESKINKVIISDYSGRKVLERSLNGDNKVDVQALVKGNYLIQIFTEKGVESIKFIKD</sequence>
<reference evidence="4 5" key="1">
    <citation type="submission" date="2023-11" db="EMBL/GenBank/DDBJ databases">
        <title>First isolation, identification, and characterization of non-pathogenic Epilithonimonas ginsengisoli isolated from diseased farmed rainbow trout (Oncorhynchus mykiss) in Chile.</title>
        <authorList>
            <person name="Miranda C.D."/>
            <person name="Irgang R."/>
            <person name="Concha C."/>
            <person name="Rojas R."/>
            <person name="Avendano R."/>
        </authorList>
    </citation>
    <scope>NUCLEOTIDE SEQUENCE [LARGE SCALE GENOMIC DNA]</scope>
    <source>
        <strain evidence="4 5">FP99</strain>
    </source>
</reference>
<evidence type="ECO:0000259" key="3">
    <source>
        <dbReference type="Pfam" id="PF18962"/>
    </source>
</evidence>
<organism evidence="4 5">
    <name type="scientific">Epilithonimonas ginsengisoli</name>
    <dbReference type="NCBI Taxonomy" id="1245592"/>
    <lineage>
        <taxon>Bacteria</taxon>
        <taxon>Pseudomonadati</taxon>
        <taxon>Bacteroidota</taxon>
        <taxon>Flavobacteriia</taxon>
        <taxon>Flavobacteriales</taxon>
        <taxon>Weeksellaceae</taxon>
        <taxon>Chryseobacterium group</taxon>
        <taxon>Epilithonimonas</taxon>
    </lineage>
</organism>
<evidence type="ECO:0000313" key="5">
    <source>
        <dbReference type="Proteomes" id="UP001204439"/>
    </source>
</evidence>
<dbReference type="RefSeq" id="WP_096030811.1">
    <property type="nucleotide sequence ID" value="NZ_JAMXLT020000030.1"/>
</dbReference>
<dbReference type="InterPro" id="IPR026444">
    <property type="entry name" value="Secre_tail"/>
</dbReference>
<dbReference type="NCBIfam" id="TIGR04183">
    <property type="entry name" value="Por_Secre_tail"/>
    <property type="match status" value="1"/>
</dbReference>
<accession>A0ABU4JL13</accession>
<feature type="chain" id="PRO_5046551109" evidence="2">
    <location>
        <begin position="22"/>
        <end position="509"/>
    </location>
</feature>
<gene>
    <name evidence="4" type="ORF">NG800_015565</name>
</gene>
<dbReference type="Pfam" id="PF18962">
    <property type="entry name" value="Por_Secre_tail"/>
    <property type="match status" value="1"/>
</dbReference>
<comment type="caution">
    <text evidence="4">The sequence shown here is derived from an EMBL/GenBank/DDBJ whole genome shotgun (WGS) entry which is preliminary data.</text>
</comment>
<dbReference type="Gene3D" id="2.40.10.10">
    <property type="entry name" value="Trypsin-like serine proteases"/>
    <property type="match status" value="1"/>
</dbReference>
<protein>
    <submittedName>
        <fullName evidence="4">T9SS type A sorting domain-containing protein</fullName>
    </submittedName>
</protein>
<dbReference type="Pfam" id="PF13573">
    <property type="entry name" value="SprB"/>
    <property type="match status" value="2"/>
</dbReference>
<evidence type="ECO:0000256" key="2">
    <source>
        <dbReference type="SAM" id="SignalP"/>
    </source>
</evidence>